<accession>A0A1E4TKX2</accession>
<feature type="transmembrane region" description="Helical" evidence="2">
    <location>
        <begin position="44"/>
        <end position="69"/>
    </location>
</feature>
<name>A0A1E4TKX2_9ASCO</name>
<keyword evidence="2" id="KW-1133">Transmembrane helix</keyword>
<gene>
    <name evidence="3" type="ORF">CANCADRAFT_56062</name>
</gene>
<dbReference type="OrthoDB" id="164921at2759"/>
<evidence type="ECO:0000256" key="2">
    <source>
        <dbReference type="SAM" id="Phobius"/>
    </source>
</evidence>
<protein>
    <recommendedName>
        <fullName evidence="5">AB hydrolase-1 domain-containing protein</fullName>
    </recommendedName>
</protein>
<feature type="transmembrane region" description="Helical" evidence="2">
    <location>
        <begin position="207"/>
        <end position="233"/>
    </location>
</feature>
<evidence type="ECO:0000313" key="4">
    <source>
        <dbReference type="Proteomes" id="UP000095023"/>
    </source>
</evidence>
<evidence type="ECO:0000256" key="1">
    <source>
        <dbReference type="SAM" id="MobiDB-lite"/>
    </source>
</evidence>
<evidence type="ECO:0008006" key="5">
    <source>
        <dbReference type="Google" id="ProtNLM"/>
    </source>
</evidence>
<dbReference type="Proteomes" id="UP000095023">
    <property type="component" value="Unassembled WGS sequence"/>
</dbReference>
<sequence length="526" mass="57983">MSDSNRDTSEPTESTRLLPSEGRGLASLSPDQVLNPYDAFLVRFFYGLTIALIVLSLMWWIIQILNVFVTLPGLYSPGGGFTSLGYTEICVISLILSLLFFSIPSTIDLHLCVSMACVAAFDLILIVASKRLRREEGLYGILTAVATVVVLAWTSIIAHMVRFEKQKQVVQLTEDISDRTHAQQSNEPDSMYALRHKLQHLRPMSEWFLVVISFLLRFLLLISIVLGTLLLILRLYDGSLKPEGDIVPVEDGLFNVHIWCRGNISDSTKKPVLFLESSHVSSEKFSGWADELINDGSIPGYCSWDRPGYAFSESAPSPFSAGRAADALIEALSQAGLGDKQLVIATAGIGSIYSYIFASRRPHSVSGILYVDGVSPDLFLREVGSGVRGLKLFWDAEVAELGIGSLFGWIFGGRTRQDRVYGRSFYHGRGSTAGKFQKALIQEQSAAKLLTMPELRSAKQLVPLTIPVSVISSEQRLSKDSKWSKGQKELADTGSLVSFTSVDAPHHIWESSKGRATIQQLIMELL</sequence>
<dbReference type="InterPro" id="IPR029058">
    <property type="entry name" value="AB_hydrolase_fold"/>
</dbReference>
<reference evidence="4" key="1">
    <citation type="submission" date="2016-02" db="EMBL/GenBank/DDBJ databases">
        <title>Comparative genomics of biotechnologically important yeasts.</title>
        <authorList>
            <consortium name="DOE Joint Genome Institute"/>
            <person name="Riley R."/>
            <person name="Haridas S."/>
            <person name="Wolfe K.H."/>
            <person name="Lopes M.R."/>
            <person name="Hittinger C.T."/>
            <person name="Goker M."/>
            <person name="Salamov A."/>
            <person name="Wisecaver J."/>
            <person name="Long T.M."/>
            <person name="Aerts A.L."/>
            <person name="Barry K."/>
            <person name="Choi C."/>
            <person name="Clum A."/>
            <person name="Coughlan A.Y."/>
            <person name="Deshpande S."/>
            <person name="Douglass A.P."/>
            <person name="Hanson S.J."/>
            <person name="Klenk H.-P."/>
            <person name="Labutti K."/>
            <person name="Lapidus A."/>
            <person name="Lindquist E."/>
            <person name="Lipzen A."/>
            <person name="Meier-Kolthoff J.P."/>
            <person name="Ohm R.A."/>
            <person name="Otillar R.P."/>
            <person name="Pangilinan J."/>
            <person name="Peng Y."/>
            <person name="Rokas A."/>
            <person name="Rosa C.A."/>
            <person name="Scheuner C."/>
            <person name="Sibirny A.A."/>
            <person name="Slot J.C."/>
            <person name="Stielow J.B."/>
            <person name="Sun H."/>
            <person name="Kurtzman C.P."/>
            <person name="Blackwell M."/>
            <person name="Jeffries T.W."/>
            <person name="Grigoriev I.V."/>
        </authorList>
    </citation>
    <scope>NUCLEOTIDE SEQUENCE [LARGE SCALE GENOMIC DNA]</scope>
    <source>
        <strain evidence="4">NRRL Y-17796</strain>
    </source>
</reference>
<dbReference type="Pfam" id="PF10329">
    <property type="entry name" value="DUF2417"/>
    <property type="match status" value="1"/>
</dbReference>
<keyword evidence="2" id="KW-0472">Membrane</keyword>
<dbReference type="AlphaFoldDB" id="A0A1E4TKX2"/>
<feature type="region of interest" description="Disordered" evidence="1">
    <location>
        <begin position="1"/>
        <end position="23"/>
    </location>
</feature>
<feature type="transmembrane region" description="Helical" evidence="2">
    <location>
        <begin position="81"/>
        <end position="101"/>
    </location>
</feature>
<feature type="transmembrane region" description="Helical" evidence="2">
    <location>
        <begin position="139"/>
        <end position="161"/>
    </location>
</feature>
<dbReference type="Gene3D" id="3.40.50.1820">
    <property type="entry name" value="alpha/beta hydrolase"/>
    <property type="match status" value="1"/>
</dbReference>
<keyword evidence="2" id="KW-0812">Transmembrane</keyword>
<dbReference type="SUPFAM" id="SSF53474">
    <property type="entry name" value="alpha/beta-Hydrolases"/>
    <property type="match status" value="1"/>
</dbReference>
<feature type="transmembrane region" description="Helical" evidence="2">
    <location>
        <begin position="107"/>
        <end position="127"/>
    </location>
</feature>
<organism evidence="3 4">
    <name type="scientific">Tortispora caseinolytica NRRL Y-17796</name>
    <dbReference type="NCBI Taxonomy" id="767744"/>
    <lineage>
        <taxon>Eukaryota</taxon>
        <taxon>Fungi</taxon>
        <taxon>Dikarya</taxon>
        <taxon>Ascomycota</taxon>
        <taxon>Saccharomycotina</taxon>
        <taxon>Trigonopsidomycetes</taxon>
        <taxon>Trigonopsidales</taxon>
        <taxon>Trigonopsidaceae</taxon>
        <taxon>Tortispora</taxon>
    </lineage>
</organism>
<proteinExistence type="predicted"/>
<evidence type="ECO:0000313" key="3">
    <source>
        <dbReference type="EMBL" id="ODV92389.1"/>
    </source>
</evidence>
<dbReference type="EMBL" id="KV453841">
    <property type="protein sequence ID" value="ODV92389.1"/>
    <property type="molecule type" value="Genomic_DNA"/>
</dbReference>
<dbReference type="InterPro" id="IPR019431">
    <property type="entry name" value="DUF2417"/>
</dbReference>
<keyword evidence="4" id="KW-1185">Reference proteome</keyword>